<dbReference type="GO" id="GO:0006352">
    <property type="term" value="P:DNA-templated transcription initiation"/>
    <property type="evidence" value="ECO:0007669"/>
    <property type="project" value="InterPro"/>
</dbReference>
<dbReference type="InterPro" id="IPR013324">
    <property type="entry name" value="RNA_pol_sigma_r3/r4-like"/>
</dbReference>
<protein>
    <submittedName>
        <fullName evidence="8">RNA polymerase sigma factor</fullName>
    </submittedName>
</protein>
<dbReference type="OrthoDB" id="9784272at2"/>
<keyword evidence="9" id="KW-1185">Reference proteome</keyword>
<dbReference type="PANTHER" id="PTHR43133">
    <property type="entry name" value="RNA POLYMERASE ECF-TYPE SIGMA FACTO"/>
    <property type="match status" value="1"/>
</dbReference>
<evidence type="ECO:0000256" key="4">
    <source>
        <dbReference type="ARBA" id="ARBA00023125"/>
    </source>
</evidence>
<evidence type="ECO:0000256" key="3">
    <source>
        <dbReference type="ARBA" id="ARBA00023082"/>
    </source>
</evidence>
<dbReference type="NCBIfam" id="NF009166">
    <property type="entry name" value="PRK12513.1"/>
    <property type="match status" value="1"/>
</dbReference>
<dbReference type="InterPro" id="IPR014284">
    <property type="entry name" value="RNA_pol_sigma-70_dom"/>
</dbReference>
<reference evidence="8 9" key="1">
    <citation type="submission" date="2018-05" db="EMBL/GenBank/DDBJ databases">
        <title>Lujinxingia marina gen. nov. sp. nov., a new facultative anaerobic member of the class Deltaproteobacteria, and proposal of Lujinxingaceae fam. nov.</title>
        <authorList>
            <person name="Li C.-M."/>
        </authorList>
    </citation>
    <scope>NUCLEOTIDE SEQUENCE [LARGE SCALE GENOMIC DNA]</scope>
    <source>
        <strain evidence="8 9">B210</strain>
    </source>
</reference>
<dbReference type="Proteomes" id="UP000249169">
    <property type="component" value="Unassembled WGS sequence"/>
</dbReference>
<feature type="domain" description="RNA polymerase sigma factor 70 region 4 type 2" evidence="7">
    <location>
        <begin position="154"/>
        <end position="205"/>
    </location>
</feature>
<dbReference type="RefSeq" id="WP_111729122.1">
    <property type="nucleotide sequence ID" value="NZ_QHKO01000002.1"/>
</dbReference>
<dbReference type="SUPFAM" id="SSF88946">
    <property type="entry name" value="Sigma2 domain of RNA polymerase sigma factors"/>
    <property type="match status" value="1"/>
</dbReference>
<dbReference type="InterPro" id="IPR036388">
    <property type="entry name" value="WH-like_DNA-bd_sf"/>
</dbReference>
<organism evidence="8 9">
    <name type="scientific">Lujinxingia litoralis</name>
    <dbReference type="NCBI Taxonomy" id="2211119"/>
    <lineage>
        <taxon>Bacteria</taxon>
        <taxon>Deltaproteobacteria</taxon>
        <taxon>Bradymonadales</taxon>
        <taxon>Lujinxingiaceae</taxon>
        <taxon>Lujinxingia</taxon>
    </lineage>
</organism>
<evidence type="ECO:0000313" key="8">
    <source>
        <dbReference type="EMBL" id="RAL23865.1"/>
    </source>
</evidence>
<comment type="similarity">
    <text evidence="1">Belongs to the sigma-70 factor family. ECF subfamily.</text>
</comment>
<keyword evidence="5" id="KW-0804">Transcription</keyword>
<dbReference type="InterPro" id="IPR007627">
    <property type="entry name" value="RNA_pol_sigma70_r2"/>
</dbReference>
<dbReference type="GO" id="GO:0003677">
    <property type="term" value="F:DNA binding"/>
    <property type="evidence" value="ECO:0007669"/>
    <property type="project" value="UniProtKB-KW"/>
</dbReference>
<proteinExistence type="inferred from homology"/>
<evidence type="ECO:0000313" key="9">
    <source>
        <dbReference type="Proteomes" id="UP000249169"/>
    </source>
</evidence>
<dbReference type="AlphaFoldDB" id="A0A328C7C4"/>
<dbReference type="CDD" id="cd06171">
    <property type="entry name" value="Sigma70_r4"/>
    <property type="match status" value="1"/>
</dbReference>
<dbReference type="PANTHER" id="PTHR43133:SF8">
    <property type="entry name" value="RNA POLYMERASE SIGMA FACTOR HI_1459-RELATED"/>
    <property type="match status" value="1"/>
</dbReference>
<name>A0A328C7C4_9DELT</name>
<dbReference type="InterPro" id="IPR013325">
    <property type="entry name" value="RNA_pol_sigma_r2"/>
</dbReference>
<keyword evidence="3" id="KW-0731">Sigma factor</keyword>
<feature type="domain" description="RNA polymerase sigma-70 region 2" evidence="6">
    <location>
        <begin position="46"/>
        <end position="113"/>
    </location>
</feature>
<dbReference type="Gene3D" id="1.10.1740.10">
    <property type="match status" value="1"/>
</dbReference>
<dbReference type="SUPFAM" id="SSF88659">
    <property type="entry name" value="Sigma3 and sigma4 domains of RNA polymerase sigma factors"/>
    <property type="match status" value="1"/>
</dbReference>
<evidence type="ECO:0000256" key="1">
    <source>
        <dbReference type="ARBA" id="ARBA00010641"/>
    </source>
</evidence>
<evidence type="ECO:0000256" key="2">
    <source>
        <dbReference type="ARBA" id="ARBA00023015"/>
    </source>
</evidence>
<keyword evidence="2" id="KW-0805">Transcription regulation</keyword>
<gene>
    <name evidence="8" type="ORF">DL240_06870</name>
</gene>
<evidence type="ECO:0000259" key="7">
    <source>
        <dbReference type="Pfam" id="PF08281"/>
    </source>
</evidence>
<dbReference type="Pfam" id="PF04542">
    <property type="entry name" value="Sigma70_r2"/>
    <property type="match status" value="1"/>
</dbReference>
<evidence type="ECO:0000256" key="5">
    <source>
        <dbReference type="ARBA" id="ARBA00023163"/>
    </source>
</evidence>
<dbReference type="GO" id="GO:0016987">
    <property type="term" value="F:sigma factor activity"/>
    <property type="evidence" value="ECO:0007669"/>
    <property type="project" value="UniProtKB-KW"/>
</dbReference>
<dbReference type="NCBIfam" id="TIGR02937">
    <property type="entry name" value="sigma70-ECF"/>
    <property type="match status" value="1"/>
</dbReference>
<keyword evidence="4" id="KW-0238">DNA-binding</keyword>
<comment type="caution">
    <text evidence="8">The sequence shown here is derived from an EMBL/GenBank/DDBJ whole genome shotgun (WGS) entry which is preliminary data.</text>
</comment>
<dbReference type="Pfam" id="PF08281">
    <property type="entry name" value="Sigma70_r4_2"/>
    <property type="match status" value="1"/>
</dbReference>
<dbReference type="InterPro" id="IPR013249">
    <property type="entry name" value="RNA_pol_sigma70_r4_t2"/>
</dbReference>
<dbReference type="InterPro" id="IPR039425">
    <property type="entry name" value="RNA_pol_sigma-70-like"/>
</dbReference>
<evidence type="ECO:0000259" key="6">
    <source>
        <dbReference type="Pfam" id="PF04542"/>
    </source>
</evidence>
<sequence length="228" mass="26142">MLLAAIKSLLGRPRRRPPRDASPGELSDEELMRRYATGDSQAFSTLVTRHQTPLYNFILRSCRRPDLAEELLQETFLRIVKSATSYAPDAKFTTWAYTIARNLCIDHARKHQRATTLSLQRPLGQDDGATHQDVLPDLNARSATVNHERQVFRDRLDHALQQLPEDQREVFLLREISGLKFREIATLLDCPEPTIKSRMRYALESLRGELAEFRQESFDADEAGEVLP</sequence>
<accession>A0A328C7C4</accession>
<dbReference type="EMBL" id="QHKO01000002">
    <property type="protein sequence ID" value="RAL23865.1"/>
    <property type="molecule type" value="Genomic_DNA"/>
</dbReference>
<dbReference type="Gene3D" id="1.10.10.10">
    <property type="entry name" value="Winged helix-like DNA-binding domain superfamily/Winged helix DNA-binding domain"/>
    <property type="match status" value="1"/>
</dbReference>